<evidence type="ECO:0000313" key="2">
    <source>
        <dbReference type="EMBL" id="OOM59778.1"/>
    </source>
</evidence>
<evidence type="ECO:0000259" key="1">
    <source>
        <dbReference type="SMART" id="SM00842"/>
    </source>
</evidence>
<dbReference type="Gene3D" id="3.30.420.40">
    <property type="match status" value="2"/>
</dbReference>
<protein>
    <submittedName>
        <fullName evidence="2">Cell division protein FtsA</fullName>
    </submittedName>
</protein>
<organism evidence="2 3">
    <name type="scientific">Clostridium beijerinckii</name>
    <name type="common">Clostridium MP</name>
    <dbReference type="NCBI Taxonomy" id="1520"/>
    <lineage>
        <taxon>Bacteria</taxon>
        <taxon>Bacillati</taxon>
        <taxon>Bacillota</taxon>
        <taxon>Clostridia</taxon>
        <taxon>Eubacteriales</taxon>
        <taxon>Clostridiaceae</taxon>
        <taxon>Clostridium</taxon>
    </lineage>
</organism>
<dbReference type="Proteomes" id="UP000190973">
    <property type="component" value="Unassembled WGS sequence"/>
</dbReference>
<comment type="caution">
    <text evidence="2">The sequence shown here is derived from an EMBL/GenBank/DDBJ whole genome shotgun (WGS) entry which is preliminary data.</text>
</comment>
<keyword evidence="2" id="KW-0131">Cell cycle</keyword>
<dbReference type="InterPro" id="IPR043129">
    <property type="entry name" value="ATPase_NBD"/>
</dbReference>
<keyword evidence="2" id="KW-0132">Cell division</keyword>
<evidence type="ECO:0000313" key="3">
    <source>
        <dbReference type="Proteomes" id="UP000190973"/>
    </source>
</evidence>
<dbReference type="PANTHER" id="PTHR32432">
    <property type="entry name" value="CELL DIVISION PROTEIN FTSA-RELATED"/>
    <property type="match status" value="1"/>
</dbReference>
<dbReference type="Pfam" id="PF14450">
    <property type="entry name" value="FtsA"/>
    <property type="match status" value="1"/>
</dbReference>
<dbReference type="SMART" id="SM00842">
    <property type="entry name" value="FtsA"/>
    <property type="match status" value="1"/>
</dbReference>
<proteinExistence type="predicted"/>
<dbReference type="AlphaFoldDB" id="A0A1S8S2Z2"/>
<sequence length="437" mass="49663">MLNILQLVDFFFCGEGKDLIMQQEIITSLDFGTQKLSATVAIREKDELKILGVQSCKSAGIEKGLLVDIDKCRDVAVNLLKDLEKKTRVKSERIAIGISSNKARITEASTVVNIQEKVTSADIRKALKNAQRDFILSNDECIVDVLINFYILDNKVIRKDILNWKGSKLEINLTLAIAAKSEIEKYYELFRKTEYDIASIKLNILVGKQVFLNEKNSMENIVIADIGAGTTDIALFTDGIPKSINTIPIGGRNITRDLAICGKFSFLKADNMKKIYSSNYKALYLDNSLEEEIDVGTTKVSRKLFYEVVNARIEEILSHINIKLKNTGHYDRICSIILYGDGVNYFEDIDEIVRKIFEIKTKVIRKNDLGIKNSENITSMAIAKEVYDRLNLLENDNIILTNKHNDNKVINEKEHLHNNEGENHILKKVKVFFDKIF</sequence>
<reference evidence="2 3" key="1">
    <citation type="submission" date="2016-05" db="EMBL/GenBank/DDBJ databases">
        <title>Microbial solvent formation.</title>
        <authorList>
            <person name="Poehlein A."/>
            <person name="Montoya Solano J.D."/>
            <person name="Flitsch S."/>
            <person name="Krabben P."/>
            <person name="Duerre P."/>
            <person name="Daniel R."/>
        </authorList>
    </citation>
    <scope>NUCLEOTIDE SEQUENCE [LARGE SCALE GENOMIC DNA]</scope>
    <source>
        <strain evidence="2 3">DSM 53</strain>
    </source>
</reference>
<dbReference type="EMBL" id="LZZI01000066">
    <property type="protein sequence ID" value="OOM59778.1"/>
    <property type="molecule type" value="Genomic_DNA"/>
</dbReference>
<dbReference type="InterPro" id="IPR050696">
    <property type="entry name" value="FtsA/MreB"/>
</dbReference>
<feature type="domain" description="SHS2" evidence="1">
    <location>
        <begin position="26"/>
        <end position="206"/>
    </location>
</feature>
<gene>
    <name evidence="2" type="primary">ftsA_2</name>
    <name evidence="2" type="ORF">CLBCK_32750</name>
</gene>
<dbReference type="InterPro" id="IPR003494">
    <property type="entry name" value="SHS2_FtsA"/>
</dbReference>
<dbReference type="GO" id="GO:0051301">
    <property type="term" value="P:cell division"/>
    <property type="evidence" value="ECO:0007669"/>
    <property type="project" value="UniProtKB-KW"/>
</dbReference>
<name>A0A1S8S2Z2_CLOBE</name>
<accession>A0A1S8S2Z2</accession>
<dbReference type="SUPFAM" id="SSF53067">
    <property type="entry name" value="Actin-like ATPase domain"/>
    <property type="match status" value="2"/>
</dbReference>